<dbReference type="Proteomes" id="UP000076874">
    <property type="component" value="Unassembled WGS sequence"/>
</dbReference>
<accession>A0A167PJD5</accession>
<name>A0A167PJD5_9HYPO</name>
<protein>
    <submittedName>
        <fullName evidence="1">Uncharacterized protein</fullName>
    </submittedName>
</protein>
<reference evidence="1 2" key="1">
    <citation type="journal article" date="2016" name="Genome Biol. Evol.">
        <title>Divergent and convergent evolution of fungal pathogenicity.</title>
        <authorList>
            <person name="Shang Y."/>
            <person name="Xiao G."/>
            <person name="Zheng P."/>
            <person name="Cen K."/>
            <person name="Zhan S."/>
            <person name="Wang C."/>
        </authorList>
    </citation>
    <scope>NUCLEOTIDE SEQUENCE [LARGE SCALE GENOMIC DNA]</scope>
    <source>
        <strain evidence="1 2">RCEF 264</strain>
    </source>
</reference>
<dbReference type="AlphaFoldDB" id="A0A167PJD5"/>
<proteinExistence type="predicted"/>
<keyword evidence="2" id="KW-1185">Reference proteome</keyword>
<organism evidence="1 2">
    <name type="scientific">Niveomyces insectorum RCEF 264</name>
    <dbReference type="NCBI Taxonomy" id="1081102"/>
    <lineage>
        <taxon>Eukaryota</taxon>
        <taxon>Fungi</taxon>
        <taxon>Dikarya</taxon>
        <taxon>Ascomycota</taxon>
        <taxon>Pezizomycotina</taxon>
        <taxon>Sordariomycetes</taxon>
        <taxon>Hypocreomycetidae</taxon>
        <taxon>Hypocreales</taxon>
        <taxon>Cordycipitaceae</taxon>
        <taxon>Niveomyces</taxon>
    </lineage>
</organism>
<evidence type="ECO:0000313" key="2">
    <source>
        <dbReference type="Proteomes" id="UP000076874"/>
    </source>
</evidence>
<comment type="caution">
    <text evidence="1">The sequence shown here is derived from an EMBL/GenBank/DDBJ whole genome shotgun (WGS) entry which is preliminary data.</text>
</comment>
<evidence type="ECO:0000313" key="1">
    <source>
        <dbReference type="EMBL" id="OAA56718.1"/>
    </source>
</evidence>
<gene>
    <name evidence="1" type="ORF">SPI_07725</name>
</gene>
<sequence length="82" mass="8933">MGHIVQCWKELLDVPTSGDTRWHLHAELDGAVADRNGAENGASRKCFDDVREENLAAVVDDGGGPQNRDIVHFFSGDVETAL</sequence>
<dbReference type="EMBL" id="AZHD01000016">
    <property type="protein sequence ID" value="OAA56718.1"/>
    <property type="molecule type" value="Genomic_DNA"/>
</dbReference>